<keyword evidence="4" id="KW-0479">Metal-binding</keyword>
<feature type="compositionally biased region" description="Polar residues" evidence="14">
    <location>
        <begin position="412"/>
        <end position="428"/>
    </location>
</feature>
<dbReference type="Gene3D" id="1.50.40.10">
    <property type="entry name" value="Mitochondrial carrier domain"/>
    <property type="match status" value="1"/>
</dbReference>
<dbReference type="InterPro" id="IPR036864">
    <property type="entry name" value="Zn2-C6_fun-type_DNA-bd_sf"/>
</dbReference>
<evidence type="ECO:0000256" key="14">
    <source>
        <dbReference type="SAM" id="MobiDB-lite"/>
    </source>
</evidence>
<dbReference type="GO" id="GO:0043565">
    <property type="term" value="F:sequence-specific DNA binding"/>
    <property type="evidence" value="ECO:0007669"/>
    <property type="project" value="TreeGrafter"/>
</dbReference>
<dbReference type="Pfam" id="PF00153">
    <property type="entry name" value="Mito_carr"/>
    <property type="match status" value="3"/>
</dbReference>
<proteinExistence type="predicted"/>
<dbReference type="GO" id="GO:0008270">
    <property type="term" value="F:zinc ion binding"/>
    <property type="evidence" value="ECO:0007669"/>
    <property type="project" value="InterPro"/>
</dbReference>
<dbReference type="GO" id="GO:0045944">
    <property type="term" value="P:positive regulation of transcription by RNA polymerase II"/>
    <property type="evidence" value="ECO:0007669"/>
    <property type="project" value="TreeGrafter"/>
</dbReference>
<dbReference type="Proteomes" id="UP000277212">
    <property type="component" value="Unassembled WGS sequence"/>
</dbReference>
<dbReference type="InterPro" id="IPR023395">
    <property type="entry name" value="MCP_dom_sf"/>
</dbReference>
<comment type="subcellular location">
    <subcellularLocation>
        <location evidence="2">Membrane</location>
        <topology evidence="2">Multi-pass membrane protein</topology>
    </subcellularLocation>
    <subcellularLocation>
        <location evidence="1">Nucleus</location>
    </subcellularLocation>
</comment>
<evidence type="ECO:0000313" key="17">
    <source>
        <dbReference type="Proteomes" id="UP000277212"/>
    </source>
</evidence>
<dbReference type="InterPro" id="IPR018108">
    <property type="entry name" value="MCP_transmembrane"/>
</dbReference>
<dbReference type="Pfam" id="PF04082">
    <property type="entry name" value="Fungal_trans"/>
    <property type="match status" value="1"/>
</dbReference>
<keyword evidence="12" id="KW-0539">Nucleus</keyword>
<dbReference type="GO" id="GO:0005634">
    <property type="term" value="C:nucleus"/>
    <property type="evidence" value="ECO:0007669"/>
    <property type="project" value="UniProtKB-SubCell"/>
</dbReference>
<evidence type="ECO:0000313" key="16">
    <source>
        <dbReference type="EMBL" id="RMJ16428.1"/>
    </source>
</evidence>
<accession>A0A3M2SFS7</accession>
<keyword evidence="8" id="KW-0805">Transcription regulation</keyword>
<keyword evidence="10 13" id="KW-0472">Membrane</keyword>
<evidence type="ECO:0000256" key="12">
    <source>
        <dbReference type="ARBA" id="ARBA00023242"/>
    </source>
</evidence>
<keyword evidence="6" id="KW-0862">Zinc</keyword>
<evidence type="ECO:0000256" key="1">
    <source>
        <dbReference type="ARBA" id="ARBA00004123"/>
    </source>
</evidence>
<evidence type="ECO:0000256" key="3">
    <source>
        <dbReference type="ARBA" id="ARBA00022692"/>
    </source>
</evidence>
<evidence type="ECO:0000256" key="13">
    <source>
        <dbReference type="PROSITE-ProRule" id="PRU00282"/>
    </source>
</evidence>
<evidence type="ECO:0000256" key="11">
    <source>
        <dbReference type="ARBA" id="ARBA00023163"/>
    </source>
</evidence>
<comment type="caution">
    <text evidence="16">The sequence shown here is derived from an EMBL/GenBank/DDBJ whole genome shotgun (WGS) entry which is preliminary data.</text>
</comment>
<feature type="domain" description="Xylanolytic transcriptional activator regulatory" evidence="15">
    <location>
        <begin position="683"/>
        <end position="757"/>
    </location>
</feature>
<dbReference type="GO" id="GO:0016020">
    <property type="term" value="C:membrane"/>
    <property type="evidence" value="ECO:0007669"/>
    <property type="project" value="UniProtKB-SubCell"/>
</dbReference>
<dbReference type="PROSITE" id="PS50920">
    <property type="entry name" value="SOLCAR"/>
    <property type="match status" value="3"/>
</dbReference>
<feature type="repeat" description="Solcar" evidence="13">
    <location>
        <begin position="106"/>
        <end position="191"/>
    </location>
</feature>
<evidence type="ECO:0000256" key="4">
    <source>
        <dbReference type="ARBA" id="ARBA00022723"/>
    </source>
</evidence>
<gene>
    <name evidence="16" type="ORF">CDV36_003866</name>
</gene>
<dbReference type="EMBL" id="NKUJ01000047">
    <property type="protein sequence ID" value="RMJ16428.1"/>
    <property type="molecule type" value="Genomic_DNA"/>
</dbReference>
<evidence type="ECO:0000256" key="6">
    <source>
        <dbReference type="ARBA" id="ARBA00022833"/>
    </source>
</evidence>
<keyword evidence="3 13" id="KW-0812">Transmembrane</keyword>
<keyword evidence="5" id="KW-0999">Mitochondrion inner membrane</keyword>
<dbReference type="PANTHER" id="PTHR47782:SF1">
    <property type="entry name" value="PYRIMIDINE PATHWAY REGULATORY PROTEIN 1"/>
    <property type="match status" value="1"/>
</dbReference>
<evidence type="ECO:0000256" key="8">
    <source>
        <dbReference type="ARBA" id="ARBA00023015"/>
    </source>
</evidence>
<dbReference type="InterPro" id="IPR052202">
    <property type="entry name" value="Yeast_MetPath_Reg"/>
</dbReference>
<dbReference type="PANTHER" id="PTHR47782">
    <property type="entry name" value="ZN(II)2CYS6 TRANSCRIPTION FACTOR (EUROFUNG)-RELATED"/>
    <property type="match status" value="1"/>
</dbReference>
<feature type="repeat" description="Solcar" evidence="13">
    <location>
        <begin position="9"/>
        <end position="93"/>
    </location>
</feature>
<dbReference type="SUPFAM" id="SSF103506">
    <property type="entry name" value="Mitochondrial carrier"/>
    <property type="match status" value="1"/>
</dbReference>
<evidence type="ECO:0000256" key="5">
    <source>
        <dbReference type="ARBA" id="ARBA00022792"/>
    </source>
</evidence>
<evidence type="ECO:0000256" key="2">
    <source>
        <dbReference type="ARBA" id="ARBA00004141"/>
    </source>
</evidence>
<evidence type="ECO:0000259" key="15">
    <source>
        <dbReference type="SMART" id="SM00906"/>
    </source>
</evidence>
<evidence type="ECO:0000256" key="10">
    <source>
        <dbReference type="ARBA" id="ARBA00023136"/>
    </source>
</evidence>
<dbReference type="Gene3D" id="4.10.240.10">
    <property type="entry name" value="Zn(2)-C6 fungal-type DNA-binding domain"/>
    <property type="match status" value="1"/>
</dbReference>
<dbReference type="GO" id="GO:0006351">
    <property type="term" value="P:DNA-templated transcription"/>
    <property type="evidence" value="ECO:0007669"/>
    <property type="project" value="InterPro"/>
</dbReference>
<evidence type="ECO:0000256" key="7">
    <source>
        <dbReference type="ARBA" id="ARBA00022989"/>
    </source>
</evidence>
<dbReference type="InterPro" id="IPR001138">
    <property type="entry name" value="Zn2Cys6_DnaBD"/>
</dbReference>
<dbReference type="OrthoDB" id="25921at2759"/>
<feature type="compositionally biased region" description="Basic and acidic residues" evidence="14">
    <location>
        <begin position="432"/>
        <end position="448"/>
    </location>
</feature>
<dbReference type="CDD" id="cd00067">
    <property type="entry name" value="GAL4"/>
    <property type="match status" value="1"/>
</dbReference>
<protein>
    <recommendedName>
        <fullName evidence="15">Xylanolytic transcriptional activator regulatory domain-containing protein</fullName>
    </recommendedName>
</protein>
<dbReference type="SMART" id="SM00906">
    <property type="entry name" value="Fungal_trans"/>
    <property type="match status" value="1"/>
</dbReference>
<keyword evidence="9" id="KW-0238">DNA-binding</keyword>
<name>A0A3M2SFS7_9HYPO</name>
<organism evidence="16 17">
    <name type="scientific">Fusarium kuroshium</name>
    <dbReference type="NCBI Taxonomy" id="2010991"/>
    <lineage>
        <taxon>Eukaryota</taxon>
        <taxon>Fungi</taxon>
        <taxon>Dikarya</taxon>
        <taxon>Ascomycota</taxon>
        <taxon>Pezizomycotina</taxon>
        <taxon>Sordariomycetes</taxon>
        <taxon>Hypocreomycetidae</taxon>
        <taxon>Hypocreales</taxon>
        <taxon>Nectriaceae</taxon>
        <taxon>Fusarium</taxon>
        <taxon>Fusarium solani species complex</taxon>
    </lineage>
</organism>
<dbReference type="GO" id="GO:0000981">
    <property type="term" value="F:DNA-binding transcription factor activity, RNA polymerase II-specific"/>
    <property type="evidence" value="ECO:0007669"/>
    <property type="project" value="InterPro"/>
</dbReference>
<dbReference type="STRING" id="2010991.A0A3M2SFS7"/>
<sequence>MTEKFTNAPTPLQSIIAGAAAGGIESLTTYPTEYVKTRKQLLGASSPSPLRLLIAAVRDHGVSVLYTGAGAFCVSNASKSGIRFLTFDAIRSKLPRDHKTGKPTSSSNMLAGVAAGVAESITVVTPGESIKTKIVEDRAGPRIFKSTGDAMRWMASNQGIRGFYRGVVPVTMKQASNALVRFTSYHAMFDLIEPHLKDAGKGSLAASIAGASAGIVTVYATMPFDTVKTKMQSVGTGSGKQGTLQVLTAIIRESGVAGLWKGTTPRLVRLSVSGAISFSIYQNVLDFMRNSTDFQPKTAILSWPPGLARLKRSGWPVVAVDRVASRQCDGQVPACTNCAKAGQVCLDVDSQNSDIVIPRNFVGAARARIQWLENIIKERAPDVDLRSGPQVEPAPDLGGRSVDEGGNEEGDMSTTPAATISSPALQTTSRKRPAETSEQPDHDGSFPERAHSVAVNLGMLSLNSDSPQKHYLGSSSGLLFANLIGASPSSTGSTPQGIGDHVNTGDLEWQDSGVSAGHNRAYHQALHAFLKNELPTKPEALILAHTYLRWVHPDFPVLEPSSLFSAIDAIYSCVYEPGQVEDSYHGWPSTMPSFRWNGRLIVPGVPGDHGATLPVIAFIIFMVFNIAAIVKVRTRIYEFPPQRFYKAAVHFSKDAFSQISLPTIQAMVMLINHSMLMPAEINLWTLVHLASAHCVELGIHREHHSERPEDFAMKQIRRFTFFTIYSLDRSISSIQGRPLGFRDETFDIGLPESPPPEDDDMNGAIPSSFMAAVTRYASYTYKLDRIISDIKLHLYHLPGDSSWFPWPENPVEHQQRIKQTLDSWWQEASRDEFDFPSLDNRQREVWKLKLSVKYHTATVLLFQPSQVVRNPSAQALQVCFDSSSSILEGYERLHDLHGLHHGWRAVQSIFAAGATLIYSFWTSMQVRRNASTTAMSKNLRTCSSLLTIGGEWWPSAKSGQRSFGSVADLTMRKLYMDDSSFKAPRLSLHSTAAGHSARRLEGPETEEDSITVLENPQALEGINQLPLEETDGTWQGVNAVSDDDQGMFHGIDMGRPDFVPEIEMFLADFDRSEFTWSFPLNANEDLEPFGTHPNTGF</sequence>
<feature type="region of interest" description="Disordered" evidence="14">
    <location>
        <begin position="383"/>
        <end position="448"/>
    </location>
</feature>
<dbReference type="CDD" id="cd12148">
    <property type="entry name" value="fungal_TF_MHR"/>
    <property type="match status" value="1"/>
</dbReference>
<feature type="repeat" description="Solcar" evidence="13">
    <location>
        <begin position="201"/>
        <end position="287"/>
    </location>
</feature>
<evidence type="ECO:0000256" key="9">
    <source>
        <dbReference type="ARBA" id="ARBA00023125"/>
    </source>
</evidence>
<keyword evidence="11" id="KW-0804">Transcription</keyword>
<keyword evidence="7" id="KW-1133">Transmembrane helix</keyword>
<reference evidence="16 17" key="1">
    <citation type="submission" date="2017-06" db="EMBL/GenBank/DDBJ databases">
        <title>Comparative genomic analysis of Ambrosia Fusariam Clade fungi.</title>
        <authorList>
            <person name="Stajich J.E."/>
            <person name="Carrillo J."/>
            <person name="Kijimoto T."/>
            <person name="Eskalen A."/>
            <person name="O'Donnell K."/>
            <person name="Kasson M."/>
        </authorList>
    </citation>
    <scope>NUCLEOTIDE SEQUENCE [LARGE SCALE GENOMIC DNA]</scope>
    <source>
        <strain evidence="16">UCR3666</strain>
    </source>
</reference>
<keyword evidence="5" id="KW-0496">Mitochondrion</keyword>
<keyword evidence="17" id="KW-1185">Reference proteome</keyword>
<dbReference type="AlphaFoldDB" id="A0A3M2SFS7"/>
<dbReference type="InterPro" id="IPR007219">
    <property type="entry name" value="XnlR_reg_dom"/>
</dbReference>